<name>A0A1K1RT44_9BACT</name>
<dbReference type="Pfam" id="PF03793">
    <property type="entry name" value="PASTA"/>
    <property type="match status" value="3"/>
</dbReference>
<dbReference type="EMBL" id="FPIZ01000014">
    <property type="protein sequence ID" value="SFW75451.1"/>
    <property type="molecule type" value="Genomic_DNA"/>
</dbReference>
<dbReference type="SMART" id="SM00740">
    <property type="entry name" value="PASTA"/>
    <property type="match status" value="3"/>
</dbReference>
<dbReference type="OrthoDB" id="9803895at2"/>
<evidence type="ECO:0000313" key="4">
    <source>
        <dbReference type="EMBL" id="WQG92038.1"/>
    </source>
</evidence>
<keyword evidence="6" id="KW-1185">Reference proteome</keyword>
<evidence type="ECO:0000259" key="2">
    <source>
        <dbReference type="PROSITE" id="PS51178"/>
    </source>
</evidence>
<dbReference type="Gene3D" id="3.30.10.20">
    <property type="match status" value="3"/>
</dbReference>
<proteinExistence type="predicted"/>
<feature type="domain" description="PASTA" evidence="2">
    <location>
        <begin position="180"/>
        <end position="254"/>
    </location>
</feature>
<reference evidence="4 6" key="2">
    <citation type="submission" date="2023-11" db="EMBL/GenBank/DDBJ databases">
        <title>MicrobeMod: A computational toolkit for identifying prokaryotic methylation and restriction-modification with nanopore sequencing.</title>
        <authorList>
            <person name="Crits-Christoph A."/>
            <person name="Kang S.C."/>
            <person name="Lee H."/>
            <person name="Ostrov N."/>
        </authorList>
    </citation>
    <scope>NUCLEOTIDE SEQUENCE [LARGE SCALE GENOMIC DNA]</scope>
    <source>
        <strain evidence="4 6">ATCC 23090</strain>
    </source>
</reference>
<keyword evidence="1" id="KW-0812">Transmembrane</keyword>
<dbReference type="InterPro" id="IPR005543">
    <property type="entry name" value="PASTA_dom"/>
</dbReference>
<evidence type="ECO:0000313" key="6">
    <source>
        <dbReference type="Proteomes" id="UP001326715"/>
    </source>
</evidence>
<feature type="domain" description="PASTA" evidence="2">
    <location>
        <begin position="107"/>
        <end position="177"/>
    </location>
</feature>
<gene>
    <name evidence="3" type="ORF">SAMN05661012_04244</name>
    <name evidence="4" type="ORF">SR876_11025</name>
</gene>
<feature type="domain" description="PASTA" evidence="2">
    <location>
        <begin position="40"/>
        <end position="105"/>
    </location>
</feature>
<accession>A0A1K1RT44</accession>
<dbReference type="AlphaFoldDB" id="A0A1K1RT44"/>
<keyword evidence="1" id="KW-0472">Membrane</keyword>
<evidence type="ECO:0000313" key="3">
    <source>
        <dbReference type="EMBL" id="SFW75451.1"/>
    </source>
</evidence>
<feature type="transmembrane region" description="Helical" evidence="1">
    <location>
        <begin position="12"/>
        <end position="35"/>
    </location>
</feature>
<dbReference type="Proteomes" id="UP000183788">
    <property type="component" value="Unassembled WGS sequence"/>
</dbReference>
<evidence type="ECO:0000313" key="5">
    <source>
        <dbReference type="Proteomes" id="UP000183788"/>
    </source>
</evidence>
<dbReference type="PROSITE" id="PS51178">
    <property type="entry name" value="PASTA"/>
    <property type="match status" value="3"/>
</dbReference>
<organism evidence="3 5">
    <name type="scientific">Chitinophaga sancti</name>
    <dbReference type="NCBI Taxonomy" id="1004"/>
    <lineage>
        <taxon>Bacteria</taxon>
        <taxon>Pseudomonadati</taxon>
        <taxon>Bacteroidota</taxon>
        <taxon>Chitinophagia</taxon>
        <taxon>Chitinophagales</taxon>
        <taxon>Chitinophagaceae</taxon>
        <taxon>Chitinophaga</taxon>
    </lineage>
</organism>
<dbReference type="RefSeq" id="WP_072363237.1">
    <property type="nucleotide sequence ID" value="NZ_CP139972.1"/>
</dbReference>
<sequence length="268" mass="28791">MFNQITKRSFGFNLAVVVGLFLVLGLIFFMLLGVITKHGDTLTVPDVHRKSVKDATKLLEDAGFNVDVRDSIFIDSLPALAVWEQTPGKGAVVKVGRTIYLTINKVVPPMVEMPDLVGLTFRSAEMTLHSRRLNVGDTIYKPDFATNTVLQQLLGGKLVKAGRQVPEGSSITLVLSSGTGSIENPVPDLIGMTFQEAKVTLSGRNLNLGTVMVDPSVTDTANAFVIKQDPAPKNSLQELSMVRAGELVSIWLSTNPPAKGGGDSTSEQ</sequence>
<dbReference type="Proteomes" id="UP001326715">
    <property type="component" value="Chromosome"/>
</dbReference>
<protein>
    <submittedName>
        <fullName evidence="3">PASTA domain-containing protein</fullName>
    </submittedName>
</protein>
<keyword evidence="1" id="KW-1133">Transmembrane helix</keyword>
<reference evidence="3 5" key="1">
    <citation type="submission" date="2016-11" db="EMBL/GenBank/DDBJ databases">
        <authorList>
            <person name="Jaros S."/>
            <person name="Januszkiewicz K."/>
            <person name="Wedrychowicz H."/>
        </authorList>
    </citation>
    <scope>NUCLEOTIDE SEQUENCE [LARGE SCALE GENOMIC DNA]</scope>
    <source>
        <strain evidence="3 5">DSM 784</strain>
    </source>
</reference>
<dbReference type="STRING" id="1004.SAMN05661012_04244"/>
<dbReference type="CDD" id="cd06577">
    <property type="entry name" value="PASTA_pknB"/>
    <property type="match status" value="3"/>
</dbReference>
<dbReference type="EMBL" id="CP140154">
    <property type="protein sequence ID" value="WQG92038.1"/>
    <property type="molecule type" value="Genomic_DNA"/>
</dbReference>
<evidence type="ECO:0000256" key="1">
    <source>
        <dbReference type="SAM" id="Phobius"/>
    </source>
</evidence>